<evidence type="ECO:0000313" key="3">
    <source>
        <dbReference type="Proteomes" id="UP001487740"/>
    </source>
</evidence>
<accession>A0AAW0SN83</accession>
<name>A0AAW0SN83_SCYPA</name>
<proteinExistence type="predicted"/>
<gene>
    <name evidence="2" type="ORF">O3P69_009901</name>
</gene>
<dbReference type="AlphaFoldDB" id="A0AAW0SN83"/>
<comment type="caution">
    <text evidence="2">The sequence shown here is derived from an EMBL/GenBank/DDBJ whole genome shotgun (WGS) entry which is preliminary data.</text>
</comment>
<reference evidence="2 3" key="1">
    <citation type="submission" date="2023-03" db="EMBL/GenBank/DDBJ databases">
        <title>High-quality genome of Scylla paramamosain provides insights in environmental adaptation.</title>
        <authorList>
            <person name="Zhang L."/>
        </authorList>
    </citation>
    <scope>NUCLEOTIDE SEQUENCE [LARGE SCALE GENOMIC DNA]</scope>
    <source>
        <strain evidence="2">LZ_2023a</strain>
        <tissue evidence="2">Muscle</tissue>
    </source>
</reference>
<feature type="signal peptide" evidence="1">
    <location>
        <begin position="1"/>
        <end position="22"/>
    </location>
</feature>
<evidence type="ECO:0000256" key="1">
    <source>
        <dbReference type="SAM" id="SignalP"/>
    </source>
</evidence>
<feature type="chain" id="PRO_5043934430" evidence="1">
    <location>
        <begin position="23"/>
        <end position="94"/>
    </location>
</feature>
<evidence type="ECO:0000313" key="2">
    <source>
        <dbReference type="EMBL" id="KAK8376598.1"/>
    </source>
</evidence>
<dbReference type="Proteomes" id="UP001487740">
    <property type="component" value="Unassembled WGS sequence"/>
</dbReference>
<organism evidence="2 3">
    <name type="scientific">Scylla paramamosain</name>
    <name type="common">Mud crab</name>
    <dbReference type="NCBI Taxonomy" id="85552"/>
    <lineage>
        <taxon>Eukaryota</taxon>
        <taxon>Metazoa</taxon>
        <taxon>Ecdysozoa</taxon>
        <taxon>Arthropoda</taxon>
        <taxon>Crustacea</taxon>
        <taxon>Multicrustacea</taxon>
        <taxon>Malacostraca</taxon>
        <taxon>Eumalacostraca</taxon>
        <taxon>Eucarida</taxon>
        <taxon>Decapoda</taxon>
        <taxon>Pleocyemata</taxon>
        <taxon>Brachyura</taxon>
        <taxon>Eubrachyura</taxon>
        <taxon>Portunoidea</taxon>
        <taxon>Portunidae</taxon>
        <taxon>Portuninae</taxon>
        <taxon>Scylla</taxon>
    </lineage>
</organism>
<protein>
    <submittedName>
        <fullName evidence="2">Uncharacterized protein</fullName>
    </submittedName>
</protein>
<dbReference type="PROSITE" id="PS51257">
    <property type="entry name" value="PROKAR_LIPOPROTEIN"/>
    <property type="match status" value="1"/>
</dbReference>
<keyword evidence="3" id="KW-1185">Reference proteome</keyword>
<keyword evidence="1" id="KW-0732">Signal</keyword>
<dbReference type="EMBL" id="JARAKH010000048">
    <property type="protein sequence ID" value="KAK8376598.1"/>
    <property type="molecule type" value="Genomic_DNA"/>
</dbReference>
<sequence length="94" mass="10026">MKAKVALVVVIGLSCLVSQVRLDTAKPSGDSKDSDKNKESLKATKLPPCAACRVLTESFNKGIESTARGKYEGGDSAWEEEKKAVIQKVGSEVN</sequence>